<dbReference type="EMBL" id="ML735001">
    <property type="protein sequence ID" value="KAB8202638.1"/>
    <property type="molecule type" value="Genomic_DNA"/>
</dbReference>
<accession>A0A5N6DC94</accession>
<dbReference type="Proteomes" id="UP000326532">
    <property type="component" value="Unassembled WGS sequence"/>
</dbReference>
<name>A0A5N6DC94_ASPPA</name>
<evidence type="ECO:0000313" key="2">
    <source>
        <dbReference type="Proteomes" id="UP000326532"/>
    </source>
</evidence>
<gene>
    <name evidence="1" type="ORF">BDV34DRAFT_228145</name>
</gene>
<reference evidence="1 2" key="1">
    <citation type="submission" date="2019-04" db="EMBL/GenBank/DDBJ databases">
        <title>Fungal friends and foes A comparative genomics study of 23 Aspergillus species from section Flavi.</title>
        <authorList>
            <consortium name="DOE Joint Genome Institute"/>
            <person name="Kjaerbolling I."/>
            <person name="Vesth T.C."/>
            <person name="Frisvad J.C."/>
            <person name="Nybo J.L."/>
            <person name="Theobald S."/>
            <person name="Kildgaard S."/>
            <person name="Petersen T.I."/>
            <person name="Kuo A."/>
            <person name="Sato A."/>
            <person name="Lyhne E.K."/>
            <person name="Kogle M.E."/>
            <person name="Wiebenga A."/>
            <person name="Kun R.S."/>
            <person name="Lubbers R.J."/>
            <person name="Makela M.R."/>
            <person name="Barry K."/>
            <person name="Chovatia M."/>
            <person name="Clum A."/>
            <person name="Daum C."/>
            <person name="Haridas S."/>
            <person name="He G."/>
            <person name="LaButti K."/>
            <person name="Lipzen A."/>
            <person name="Mondo S."/>
            <person name="Pangilinan J."/>
            <person name="Riley R."/>
            <person name="Salamov A."/>
            <person name="Simmons B.A."/>
            <person name="Magnuson J.K."/>
            <person name="Henrissat B."/>
            <person name="Mortensen U.H."/>
            <person name="Larsen T.O."/>
            <person name="De vries R.P."/>
            <person name="Grigoriev I.V."/>
            <person name="Machida M."/>
            <person name="Baker S.E."/>
            <person name="Andersen M.R."/>
        </authorList>
    </citation>
    <scope>NUCLEOTIDE SEQUENCE [LARGE SCALE GENOMIC DNA]</scope>
    <source>
        <strain evidence="1 2">CBS 117618</strain>
    </source>
</reference>
<protein>
    <submittedName>
        <fullName evidence="1">Uncharacterized protein</fullName>
    </submittedName>
</protein>
<keyword evidence="2" id="KW-1185">Reference proteome</keyword>
<sequence length="144" mass="16401">MPVSQAECLVNYGCNICDIPISHESSNDFVILMPGVPFQVNHDIRPTPRGLDSIPNQPWRELSEEDASRLVLAMFTHTKGLQVGSTYCVELGERRNRIHWYRFGTKEEVLSGVGGTRRNERVGDMEMERIPLILQNEATFRVVE</sequence>
<organism evidence="1 2">
    <name type="scientific">Aspergillus parasiticus</name>
    <dbReference type="NCBI Taxonomy" id="5067"/>
    <lineage>
        <taxon>Eukaryota</taxon>
        <taxon>Fungi</taxon>
        <taxon>Dikarya</taxon>
        <taxon>Ascomycota</taxon>
        <taxon>Pezizomycotina</taxon>
        <taxon>Eurotiomycetes</taxon>
        <taxon>Eurotiomycetidae</taxon>
        <taxon>Eurotiales</taxon>
        <taxon>Aspergillaceae</taxon>
        <taxon>Aspergillus</taxon>
        <taxon>Aspergillus subgen. Circumdati</taxon>
    </lineage>
</organism>
<proteinExistence type="predicted"/>
<dbReference type="AlphaFoldDB" id="A0A5N6DC94"/>
<dbReference type="VEuPathDB" id="FungiDB:BDV34DRAFT_228145"/>
<evidence type="ECO:0000313" key="1">
    <source>
        <dbReference type="EMBL" id="KAB8202638.1"/>
    </source>
</evidence>